<dbReference type="EMBL" id="LXQA010482612">
    <property type="protein sequence ID" value="MCI54645.1"/>
    <property type="molecule type" value="Genomic_DNA"/>
</dbReference>
<accession>A0A392T2W8</accession>
<organism evidence="1 2">
    <name type="scientific">Trifolium medium</name>
    <dbReference type="NCBI Taxonomy" id="97028"/>
    <lineage>
        <taxon>Eukaryota</taxon>
        <taxon>Viridiplantae</taxon>
        <taxon>Streptophyta</taxon>
        <taxon>Embryophyta</taxon>
        <taxon>Tracheophyta</taxon>
        <taxon>Spermatophyta</taxon>
        <taxon>Magnoliopsida</taxon>
        <taxon>eudicotyledons</taxon>
        <taxon>Gunneridae</taxon>
        <taxon>Pentapetalae</taxon>
        <taxon>rosids</taxon>
        <taxon>fabids</taxon>
        <taxon>Fabales</taxon>
        <taxon>Fabaceae</taxon>
        <taxon>Papilionoideae</taxon>
        <taxon>50 kb inversion clade</taxon>
        <taxon>NPAAA clade</taxon>
        <taxon>Hologalegina</taxon>
        <taxon>IRL clade</taxon>
        <taxon>Trifolieae</taxon>
        <taxon>Trifolium</taxon>
    </lineage>
</organism>
<sequence length="10" mass="1109">LALADHGRKE</sequence>
<proteinExistence type="predicted"/>
<feature type="non-terminal residue" evidence="1">
    <location>
        <position position="1"/>
    </location>
</feature>
<protein>
    <submittedName>
        <fullName evidence="1">Uncharacterized protein</fullName>
    </submittedName>
</protein>
<reference evidence="1 2" key="1">
    <citation type="journal article" date="2018" name="Front. Plant Sci.">
        <title>Red Clover (Trifolium pratense) and Zigzag Clover (T. medium) - A Picture of Genomic Similarities and Differences.</title>
        <authorList>
            <person name="Dluhosova J."/>
            <person name="Istvanek J."/>
            <person name="Nedelnik J."/>
            <person name="Repkova J."/>
        </authorList>
    </citation>
    <scope>NUCLEOTIDE SEQUENCE [LARGE SCALE GENOMIC DNA]</scope>
    <source>
        <strain evidence="2">cv. 10/8</strain>
        <tissue evidence="1">Leaf</tissue>
    </source>
</reference>
<evidence type="ECO:0000313" key="2">
    <source>
        <dbReference type="Proteomes" id="UP000265520"/>
    </source>
</evidence>
<keyword evidence="2" id="KW-1185">Reference proteome</keyword>
<evidence type="ECO:0000313" key="1">
    <source>
        <dbReference type="EMBL" id="MCI54645.1"/>
    </source>
</evidence>
<comment type="caution">
    <text evidence="1">The sequence shown here is derived from an EMBL/GenBank/DDBJ whole genome shotgun (WGS) entry which is preliminary data.</text>
</comment>
<dbReference type="Proteomes" id="UP000265520">
    <property type="component" value="Unassembled WGS sequence"/>
</dbReference>
<name>A0A392T2W8_9FABA</name>